<reference evidence="1 2" key="1">
    <citation type="submission" date="2019-09" db="EMBL/GenBank/DDBJ databases">
        <title>Draft genome sequencing and comparative genomics of hatchery-associated Vibrios.</title>
        <authorList>
            <person name="Kehlet-Delgado H."/>
            <person name="Mueller R.S."/>
        </authorList>
    </citation>
    <scope>NUCLEOTIDE SEQUENCE [LARGE SCALE GENOMIC DNA]</scope>
    <source>
        <strain evidence="1 2">081416A</strain>
    </source>
</reference>
<dbReference type="EMBL" id="VTYF01000015">
    <property type="protein sequence ID" value="NOI11168.1"/>
    <property type="molecule type" value="Genomic_DNA"/>
</dbReference>
<evidence type="ECO:0000313" key="2">
    <source>
        <dbReference type="Proteomes" id="UP000532247"/>
    </source>
</evidence>
<dbReference type="Proteomes" id="UP000532247">
    <property type="component" value="Unassembled WGS sequence"/>
</dbReference>
<organism evidence="1 2">
    <name type="scientific">Vibrio alginolyticus</name>
    <dbReference type="NCBI Taxonomy" id="663"/>
    <lineage>
        <taxon>Bacteria</taxon>
        <taxon>Pseudomonadati</taxon>
        <taxon>Pseudomonadota</taxon>
        <taxon>Gammaproteobacteria</taxon>
        <taxon>Vibrionales</taxon>
        <taxon>Vibrionaceae</taxon>
        <taxon>Vibrio</taxon>
    </lineage>
</organism>
<protein>
    <submittedName>
        <fullName evidence="1">Uncharacterized protein</fullName>
    </submittedName>
</protein>
<accession>A0A7Y4B5W9</accession>
<proteinExistence type="predicted"/>
<gene>
    <name evidence="1" type="ORF">F0254_20240</name>
</gene>
<comment type="caution">
    <text evidence="1">The sequence shown here is derived from an EMBL/GenBank/DDBJ whole genome shotgun (WGS) entry which is preliminary data.</text>
</comment>
<sequence>MGEITINVSCERADSIKSVENATDASKSFGTSRKRCLLLVDENVGEAKFLYCDNLENLIFEWHDSSKEFLPWVESVLQKYVPHFQKLDSVNLLNARNEQLGYRIWFSVLQC</sequence>
<dbReference type="AlphaFoldDB" id="A0A7Y4B5W9"/>
<evidence type="ECO:0000313" key="1">
    <source>
        <dbReference type="EMBL" id="NOI11168.1"/>
    </source>
</evidence>
<dbReference type="RefSeq" id="WP_065788122.1">
    <property type="nucleotide sequence ID" value="NZ_VTYF01000015.1"/>
</dbReference>
<name>A0A7Y4B5W9_VIBAL</name>